<dbReference type="RefSeq" id="WP_002964563.1">
    <property type="nucleotide sequence ID" value="NC_009505.1"/>
</dbReference>
<evidence type="ECO:0000313" key="2">
    <source>
        <dbReference type="Proteomes" id="UP000006383"/>
    </source>
</evidence>
<dbReference type="GeneID" id="93015078"/>
<sequence>MQSVLREGGTLADGGQRGNRVTEISAPGFIISSPVLPVADGRPAIGVCAKAFASAPHLA</sequence>
<dbReference type="HOGENOM" id="CLU_2951278_0_0_5"/>
<keyword evidence="2" id="KW-1185">Reference proteome</keyword>
<dbReference type="KEGG" id="bov:BOV_1412"/>
<reference evidence="2" key="1">
    <citation type="journal article" date="2009" name="PLoS ONE">
        <title>Genome degradation in Brucella ovis corresponds with narrowing of its host range and tissue tropism.</title>
        <authorList>
            <person name="Tsolis R.M."/>
            <person name="Seshadri R."/>
            <person name="Santos R.L."/>
            <person name="Sangari F.J."/>
            <person name="Lobo J.M."/>
            <person name="de Jong M.F."/>
            <person name="Ren Q."/>
            <person name="Myers G."/>
            <person name="Brinkac L.M."/>
            <person name="Nelson W.C."/>
            <person name="Deboy R.T."/>
            <person name="Angiuoli S."/>
            <person name="Khouri H."/>
            <person name="Dimitrov G."/>
            <person name="Robinson J.R."/>
            <person name="Mulligan S."/>
            <person name="Walker R.L."/>
            <person name="Elzer P.E."/>
            <person name="Hassan K.A."/>
            <person name="Paulsen I.T."/>
        </authorList>
    </citation>
    <scope>NUCLEOTIDE SEQUENCE [LARGE SCALE GENOMIC DNA]</scope>
    <source>
        <strain evidence="2">ATCC 25840 / 63/290 / NCTC 10512</strain>
    </source>
</reference>
<organism evidence="1 2">
    <name type="scientific">Brucella ovis (strain ATCC 25840 / 63/290 / NCTC 10512)</name>
    <dbReference type="NCBI Taxonomy" id="444178"/>
    <lineage>
        <taxon>Bacteria</taxon>
        <taxon>Pseudomonadati</taxon>
        <taxon>Pseudomonadota</taxon>
        <taxon>Alphaproteobacteria</taxon>
        <taxon>Hyphomicrobiales</taxon>
        <taxon>Brucellaceae</taxon>
        <taxon>Brucella/Ochrobactrum group</taxon>
        <taxon>Brucella</taxon>
    </lineage>
</organism>
<proteinExistence type="predicted"/>
<name>A0A0H3ALU5_BRUO2</name>
<evidence type="ECO:0000313" key="1">
    <source>
        <dbReference type="EMBL" id="ABQ60244.1"/>
    </source>
</evidence>
<dbReference type="EMBL" id="CP000708">
    <property type="protein sequence ID" value="ABQ60244.1"/>
    <property type="molecule type" value="Genomic_DNA"/>
</dbReference>
<accession>A0A0H3ALU5</accession>
<gene>
    <name evidence="1" type="ordered locus">BOV_1412</name>
</gene>
<dbReference type="AlphaFoldDB" id="A0A0H3ALU5"/>
<protein>
    <submittedName>
        <fullName evidence="1">Uncharacterized protein</fullName>
    </submittedName>
</protein>
<dbReference type="Proteomes" id="UP000006383">
    <property type="component" value="Chromosome I"/>
</dbReference>